<dbReference type="PRINTS" id="PR00395">
    <property type="entry name" value="RIBOSOMALS2"/>
</dbReference>
<feature type="compositionally biased region" description="Basic and acidic residues" evidence="9">
    <location>
        <begin position="32"/>
        <end position="46"/>
    </location>
</feature>
<comment type="similarity">
    <text evidence="2">Belongs to the universal ribosomal protein uS2 family.</text>
</comment>
<evidence type="ECO:0000256" key="7">
    <source>
        <dbReference type="ARBA" id="ARBA00071390"/>
    </source>
</evidence>
<dbReference type="GO" id="GO:0005743">
    <property type="term" value="C:mitochondrial inner membrane"/>
    <property type="evidence" value="ECO:0007669"/>
    <property type="project" value="UniProtKB-ARBA"/>
</dbReference>
<keyword evidence="4" id="KW-0496">Mitochondrion</keyword>
<reference evidence="10" key="1">
    <citation type="submission" date="2018-08" db="EMBL/GenBank/DDBJ databases">
        <authorList>
            <person name="Cornetti L."/>
        </authorList>
    </citation>
    <scope>NUCLEOTIDE SEQUENCE</scope>
    <source>
        <strain evidence="10">FI-G-95-1_INB4-1</strain>
    </source>
</reference>
<dbReference type="InterPro" id="IPR023591">
    <property type="entry name" value="Ribosomal_uS2_flav_dom_sf"/>
</dbReference>
<protein>
    <recommendedName>
        <fullName evidence="7">Small ribosomal subunit protein uS2m</fullName>
    </recommendedName>
    <alternativeName>
        <fullName evidence="8">28S ribosomal protein S2, mitochondrial</fullName>
    </alternativeName>
</protein>
<dbReference type="PANTHER" id="PTHR12534">
    <property type="entry name" value="30S RIBOSOMAL PROTEIN S2 PROKARYOTIC AND ORGANELLAR"/>
    <property type="match status" value="1"/>
</dbReference>
<name>A0A4Y7M9M5_9CRUS</name>
<evidence type="ECO:0000256" key="5">
    <source>
        <dbReference type="ARBA" id="ARBA00023274"/>
    </source>
</evidence>
<dbReference type="FunFam" id="3.40.50.10490:FF:000026">
    <property type="entry name" value="28S ribosomal protein S2, mitochondrial"/>
    <property type="match status" value="1"/>
</dbReference>
<dbReference type="HAMAP" id="MF_00291_B">
    <property type="entry name" value="Ribosomal_uS2_B"/>
    <property type="match status" value="1"/>
</dbReference>
<sequence length="341" mass="38734">MEYEAAVKGPLKLKGTANKDIQKKLKKKNKEKAKNDGESSKAKEQNETPQSYKQPVVKTKAQLKFEQMKEEQQKKRILEKASKTHKQRVEEFNRHLDSLTEHFDIPKVSRGNSNATAIKDNQLTDLKESELMEIRNPLRFPDYFGVRNLFRLKDLFDAKVHYGHKEGTLHPNMKPYIFGSRLGHIIIDLDKTTELLQDALNFTAHIAYRGGIILFVSHYPQHTLTVEKAAKEAGEYAHAREWDFHLLTNSEKVYNGVTRLPDLIIMVSTLNPQMQEHTAVNDAAKMCIPTIGIVDSNSNPNLITYPVPGNDDSPTAVQLFCNLFRDAILLGKAKKSEVPSS</sequence>
<dbReference type="Gene3D" id="3.40.50.10490">
    <property type="entry name" value="Glucose-6-phosphate isomerase like protein, domain 1"/>
    <property type="match status" value="1"/>
</dbReference>
<evidence type="ECO:0000256" key="9">
    <source>
        <dbReference type="SAM" id="MobiDB-lite"/>
    </source>
</evidence>
<evidence type="ECO:0000256" key="1">
    <source>
        <dbReference type="ARBA" id="ARBA00004173"/>
    </source>
</evidence>
<comment type="subcellular location">
    <subcellularLocation>
        <location evidence="1">Mitochondrion</location>
    </subcellularLocation>
</comment>
<evidence type="ECO:0000256" key="4">
    <source>
        <dbReference type="ARBA" id="ARBA00023128"/>
    </source>
</evidence>
<comment type="function">
    <text evidence="6">Required for mitoribosome formation and stability, and mitochondrial translation.</text>
</comment>
<feature type="region of interest" description="Disordered" evidence="9">
    <location>
        <begin position="1"/>
        <end position="57"/>
    </location>
</feature>
<dbReference type="PANTHER" id="PTHR12534:SF0">
    <property type="entry name" value="SMALL RIBOSOMAL SUBUNIT PROTEIN US2M"/>
    <property type="match status" value="1"/>
</dbReference>
<dbReference type="GO" id="GO:0005763">
    <property type="term" value="C:mitochondrial small ribosomal subunit"/>
    <property type="evidence" value="ECO:0007669"/>
    <property type="project" value="UniProtKB-ARBA"/>
</dbReference>
<dbReference type="GO" id="GO:0003735">
    <property type="term" value="F:structural constituent of ribosome"/>
    <property type="evidence" value="ECO:0007669"/>
    <property type="project" value="InterPro"/>
</dbReference>
<evidence type="ECO:0000313" key="10">
    <source>
        <dbReference type="EMBL" id="SVE76573.1"/>
    </source>
</evidence>
<evidence type="ECO:0000256" key="2">
    <source>
        <dbReference type="ARBA" id="ARBA00006242"/>
    </source>
</evidence>
<evidence type="ECO:0000256" key="6">
    <source>
        <dbReference type="ARBA" id="ARBA00059792"/>
    </source>
</evidence>
<accession>A0A4Y7M9M5</accession>
<proteinExistence type="evidence at transcript level"/>
<evidence type="ECO:0000256" key="8">
    <source>
        <dbReference type="ARBA" id="ARBA00083109"/>
    </source>
</evidence>
<dbReference type="SUPFAM" id="SSF52313">
    <property type="entry name" value="Ribosomal protein S2"/>
    <property type="match status" value="1"/>
</dbReference>
<dbReference type="AlphaFoldDB" id="A0A4Y7M9M5"/>
<dbReference type="EMBL" id="LR006954">
    <property type="protein sequence ID" value="SVE76573.1"/>
    <property type="molecule type" value="mRNA"/>
</dbReference>
<keyword evidence="5" id="KW-0687">Ribonucleoprotein</keyword>
<dbReference type="InterPro" id="IPR005706">
    <property type="entry name" value="Ribosomal_uS2_bac/mit/plastid"/>
</dbReference>
<dbReference type="Pfam" id="PF00318">
    <property type="entry name" value="Ribosomal_S2"/>
    <property type="match status" value="1"/>
</dbReference>
<dbReference type="InterPro" id="IPR001865">
    <property type="entry name" value="Ribosomal_uS2"/>
</dbReference>
<keyword evidence="3" id="KW-0689">Ribosomal protein</keyword>
<gene>
    <name evidence="10" type="primary">EOG090X0B5N</name>
</gene>
<dbReference type="CDD" id="cd01425">
    <property type="entry name" value="RPS2"/>
    <property type="match status" value="1"/>
</dbReference>
<organism evidence="10">
    <name type="scientific">Daphnia longispina</name>
    <dbReference type="NCBI Taxonomy" id="42846"/>
    <lineage>
        <taxon>Eukaryota</taxon>
        <taxon>Metazoa</taxon>
        <taxon>Ecdysozoa</taxon>
        <taxon>Arthropoda</taxon>
        <taxon>Crustacea</taxon>
        <taxon>Branchiopoda</taxon>
        <taxon>Diplostraca</taxon>
        <taxon>Cladocera</taxon>
        <taxon>Anomopoda</taxon>
        <taxon>Daphniidae</taxon>
        <taxon>Daphnia</taxon>
    </lineage>
</organism>
<evidence type="ECO:0000256" key="3">
    <source>
        <dbReference type="ARBA" id="ARBA00022980"/>
    </source>
</evidence>
<dbReference type="GO" id="GO:0006412">
    <property type="term" value="P:translation"/>
    <property type="evidence" value="ECO:0007669"/>
    <property type="project" value="InterPro"/>
</dbReference>